<dbReference type="RefSeq" id="WP_089385470.1">
    <property type="nucleotide sequence ID" value="NZ_FZNQ01000015.1"/>
</dbReference>
<evidence type="ECO:0000313" key="3">
    <source>
        <dbReference type="EMBL" id="SNR56216.1"/>
    </source>
</evidence>
<name>A0A238XAZ8_HALVU</name>
<dbReference type="EMBL" id="FZNQ01000015">
    <property type="protein sequence ID" value="SNR56216.1"/>
    <property type="molecule type" value="Genomic_DNA"/>
</dbReference>
<dbReference type="Gene3D" id="3.40.50.720">
    <property type="entry name" value="NAD(P)-binding Rossmann-like Domain"/>
    <property type="match status" value="1"/>
</dbReference>
<evidence type="ECO:0000256" key="2">
    <source>
        <dbReference type="SAM" id="MobiDB-lite"/>
    </source>
</evidence>
<protein>
    <submittedName>
        <fullName evidence="3">NAD(P)-dependent dehydrogenase, short-chain alcohol dehydrogenase family</fullName>
    </submittedName>
</protein>
<dbReference type="OrthoDB" id="10454at2157"/>
<dbReference type="PANTHER" id="PTHR43157:SF31">
    <property type="entry name" value="PHOSPHATIDYLINOSITOL-GLYCAN BIOSYNTHESIS CLASS F PROTEIN"/>
    <property type="match status" value="1"/>
</dbReference>
<evidence type="ECO:0000256" key="1">
    <source>
        <dbReference type="ARBA" id="ARBA00023002"/>
    </source>
</evidence>
<dbReference type="AlphaFoldDB" id="A0A238XAZ8"/>
<dbReference type="Proteomes" id="UP000198397">
    <property type="component" value="Unassembled WGS sequence"/>
</dbReference>
<evidence type="ECO:0000313" key="4">
    <source>
        <dbReference type="Proteomes" id="UP000198397"/>
    </source>
</evidence>
<dbReference type="PANTHER" id="PTHR43157">
    <property type="entry name" value="PHOSPHATIDYLINOSITOL-GLYCAN BIOSYNTHESIS CLASS F PROTEIN-RELATED"/>
    <property type="match status" value="1"/>
</dbReference>
<dbReference type="InterPro" id="IPR002347">
    <property type="entry name" value="SDR_fam"/>
</dbReference>
<dbReference type="InterPro" id="IPR036291">
    <property type="entry name" value="NAD(P)-bd_dom_sf"/>
</dbReference>
<dbReference type="PRINTS" id="PR00081">
    <property type="entry name" value="GDHRDH"/>
</dbReference>
<dbReference type="GO" id="GO:0016491">
    <property type="term" value="F:oxidoreductase activity"/>
    <property type="evidence" value="ECO:0007669"/>
    <property type="project" value="UniProtKB-KW"/>
</dbReference>
<keyword evidence="1" id="KW-0560">Oxidoreductase</keyword>
<dbReference type="SUPFAM" id="SSF51735">
    <property type="entry name" value="NAD(P)-binding Rossmann-fold domains"/>
    <property type="match status" value="1"/>
</dbReference>
<feature type="region of interest" description="Disordered" evidence="2">
    <location>
        <begin position="249"/>
        <end position="269"/>
    </location>
</feature>
<reference evidence="3 4" key="1">
    <citation type="submission" date="2017-06" db="EMBL/GenBank/DDBJ databases">
        <authorList>
            <person name="Kim H.J."/>
            <person name="Triplett B.A."/>
        </authorList>
    </citation>
    <scope>NUCLEOTIDE SEQUENCE [LARGE SCALE GENOMIC DNA]</scope>
    <source>
        <strain evidence="3 4">DSM 8800</strain>
    </source>
</reference>
<proteinExistence type="predicted"/>
<dbReference type="Pfam" id="PF00106">
    <property type="entry name" value="adh_short"/>
    <property type="match status" value="1"/>
</dbReference>
<sequence>MSTTNEGGSVAVVTGGTSGIGRLLARDLAADGMTVAVVGRSEARGTKLVAEADGLPGTIRFHRTDLAMQAAVRSLAEELSATYDRIDALVHNAGCSSHARVETEDGIELTLAVNHLAPYLLTHELLDGLVASAPARIVVTASGIHTRATLRFDDLGCEREYDALDAYARSKLANVAFTLELAERLPVSTDVTVNCVHPGFIPSTNLFRDASLRTRLLIRAASLAPGVGTTTREGADRLRSLVTDPAYGERTGTYVTGDGPTSPSAEAADQAVRERLWEVSADLVGVDPDWP</sequence>
<organism evidence="3 4">
    <name type="scientific">Halorubrum vacuolatum</name>
    <name type="common">Natronobacterium vacuolatum</name>
    <dbReference type="NCBI Taxonomy" id="63740"/>
    <lineage>
        <taxon>Archaea</taxon>
        <taxon>Methanobacteriati</taxon>
        <taxon>Methanobacteriota</taxon>
        <taxon>Stenosarchaea group</taxon>
        <taxon>Halobacteria</taxon>
        <taxon>Halobacteriales</taxon>
        <taxon>Haloferacaceae</taxon>
        <taxon>Halorubrum</taxon>
    </lineage>
</organism>
<keyword evidence="4" id="KW-1185">Reference proteome</keyword>
<accession>A0A238XAZ8</accession>
<gene>
    <name evidence="3" type="ORF">SAMN06264855_11571</name>
</gene>